<protein>
    <submittedName>
        <fullName evidence="1">Genetic competence transcription factor</fullName>
    </submittedName>
</protein>
<dbReference type="RefSeq" id="WP_229726480.1">
    <property type="nucleotide sequence ID" value="NZ_BMDM01000002.1"/>
</dbReference>
<evidence type="ECO:0000313" key="1">
    <source>
        <dbReference type="EMBL" id="SNV63565.1"/>
    </source>
</evidence>
<dbReference type="AlphaFoldDB" id="A0A239YXB6"/>
<dbReference type="KEGG" id="sste:SAMEA4384403_0955"/>
<dbReference type="EMBL" id="LT906462">
    <property type="protein sequence ID" value="SNV63565.1"/>
    <property type="molecule type" value="Genomic_DNA"/>
</dbReference>
<dbReference type="GO" id="GO:0030420">
    <property type="term" value="P:establishment of competence for transformation"/>
    <property type="evidence" value="ECO:0007669"/>
    <property type="project" value="InterPro"/>
</dbReference>
<organism evidence="1 2">
    <name type="scientific">Mammaliicoccus stepanovicii</name>
    <dbReference type="NCBI Taxonomy" id="643214"/>
    <lineage>
        <taxon>Bacteria</taxon>
        <taxon>Bacillati</taxon>
        <taxon>Bacillota</taxon>
        <taxon>Bacilli</taxon>
        <taxon>Bacillales</taxon>
        <taxon>Staphylococcaceae</taxon>
        <taxon>Mammaliicoccus</taxon>
    </lineage>
</organism>
<accession>A0A239YXB6</accession>
<proteinExistence type="predicted"/>
<gene>
    <name evidence="1" type="ORF">SAMEA4384403_00955</name>
</gene>
<evidence type="ECO:0000313" key="2">
    <source>
        <dbReference type="Proteomes" id="UP000242084"/>
    </source>
</evidence>
<keyword evidence="2" id="KW-1185">Reference proteome</keyword>
<sequence>MQSNIINKNMTYLKYSNHPHFKYQIGYLDHSTSYSNLTIQTLINQTLLIEGANLKTREQYARKILKISKLLPILIHATQDFSLFPITSKNHLDYILINSKHVDSIEQHNNHCSIIFTNNALLNTTRDLNIISKKMGESLRLIHHQKLHLSNL</sequence>
<name>A0A239YXB6_9STAP</name>
<dbReference type="InterPro" id="IPR010461">
    <property type="entry name" value="ComK"/>
</dbReference>
<dbReference type="Pfam" id="PF06338">
    <property type="entry name" value="ComK"/>
    <property type="match status" value="1"/>
</dbReference>
<reference evidence="1 2" key="1">
    <citation type="submission" date="2017-06" db="EMBL/GenBank/DDBJ databases">
        <authorList>
            <consortium name="Pathogen Informatics"/>
        </authorList>
    </citation>
    <scope>NUCLEOTIDE SEQUENCE [LARGE SCALE GENOMIC DNA]</scope>
    <source>
        <strain evidence="1 2">NCTC13839</strain>
    </source>
</reference>
<dbReference type="Proteomes" id="UP000242084">
    <property type="component" value="Chromosome 1"/>
</dbReference>